<dbReference type="Proteomes" id="UP000242287">
    <property type="component" value="Unassembled WGS sequence"/>
</dbReference>
<dbReference type="InterPro" id="IPR008914">
    <property type="entry name" value="PEBP"/>
</dbReference>
<feature type="transmembrane region" description="Helical" evidence="1">
    <location>
        <begin position="251"/>
        <end position="270"/>
    </location>
</feature>
<dbReference type="PANTHER" id="PTHR11362:SF140">
    <property type="entry name" value="PEBP-LIKE PROTEIN"/>
    <property type="match status" value="1"/>
</dbReference>
<dbReference type="InterPro" id="IPR035810">
    <property type="entry name" value="PEBP_euk"/>
</dbReference>
<evidence type="ECO:0008006" key="5">
    <source>
        <dbReference type="Google" id="ProtNLM"/>
    </source>
</evidence>
<keyword evidence="1" id="KW-0472">Membrane</keyword>
<keyword evidence="2" id="KW-0732">Signal</keyword>
<evidence type="ECO:0000256" key="1">
    <source>
        <dbReference type="SAM" id="Phobius"/>
    </source>
</evidence>
<organism evidence="3 4">
    <name type="scientific">Amanita thiersii Skay4041</name>
    <dbReference type="NCBI Taxonomy" id="703135"/>
    <lineage>
        <taxon>Eukaryota</taxon>
        <taxon>Fungi</taxon>
        <taxon>Dikarya</taxon>
        <taxon>Basidiomycota</taxon>
        <taxon>Agaricomycotina</taxon>
        <taxon>Agaricomycetes</taxon>
        <taxon>Agaricomycetidae</taxon>
        <taxon>Agaricales</taxon>
        <taxon>Pluteineae</taxon>
        <taxon>Amanitaceae</taxon>
        <taxon>Amanita</taxon>
    </lineage>
</organism>
<accession>A0A2A9NX88</accession>
<dbReference type="Pfam" id="PF01161">
    <property type="entry name" value="PBP"/>
    <property type="match status" value="1"/>
</dbReference>
<gene>
    <name evidence="3" type="ORF">AMATHDRAFT_74152</name>
</gene>
<reference evidence="3 4" key="1">
    <citation type="submission" date="2014-02" db="EMBL/GenBank/DDBJ databases">
        <title>Transposable element dynamics among asymbiotic and ectomycorrhizal Amanita fungi.</title>
        <authorList>
            <consortium name="DOE Joint Genome Institute"/>
            <person name="Hess J."/>
            <person name="Skrede I."/>
            <person name="Wolfe B."/>
            <person name="LaButti K."/>
            <person name="Ohm R.A."/>
            <person name="Grigoriev I.V."/>
            <person name="Pringle A."/>
        </authorList>
    </citation>
    <scope>NUCLEOTIDE SEQUENCE [LARGE SCALE GENOMIC DNA]</scope>
    <source>
        <strain evidence="3 4">SKay4041</strain>
    </source>
</reference>
<dbReference type="EMBL" id="KZ301979">
    <property type="protein sequence ID" value="PFH52352.1"/>
    <property type="molecule type" value="Genomic_DNA"/>
</dbReference>
<evidence type="ECO:0000313" key="4">
    <source>
        <dbReference type="Proteomes" id="UP000242287"/>
    </source>
</evidence>
<name>A0A2A9NX88_9AGAR</name>
<dbReference type="Gene3D" id="3.90.280.10">
    <property type="entry name" value="PEBP-like"/>
    <property type="match status" value="1"/>
</dbReference>
<feature type="signal peptide" evidence="2">
    <location>
        <begin position="1"/>
        <end position="19"/>
    </location>
</feature>
<dbReference type="SUPFAM" id="SSF49777">
    <property type="entry name" value="PEBP-like"/>
    <property type="match status" value="1"/>
</dbReference>
<proteinExistence type="predicted"/>
<keyword evidence="1" id="KW-1133">Transmembrane helix</keyword>
<keyword evidence="4" id="KW-1185">Reference proteome</keyword>
<dbReference type="AlphaFoldDB" id="A0A2A9NX88"/>
<dbReference type="PANTHER" id="PTHR11362">
    <property type="entry name" value="PHOSPHATIDYLETHANOLAMINE-BINDING PROTEIN"/>
    <property type="match status" value="1"/>
</dbReference>
<dbReference type="OrthoDB" id="2506647at2759"/>
<sequence length="271" mass="27586">MISSTLVTVLLAFAPFVVSQSSTGAVQVQAIEAHFEQSHIIPDLLPSFNPSALLSLNYPGVGDLGPGQLLRKEQVANAPTISATPANNTVKLSDTYTLVMVDADVVGANLSKGATRHWLVNGVTVINNQVSNSSATAVTAYAGPWPAPGSGPHRYVVLIYQQPQSFNPPADLSQPGVGVSVFDLNGYAKNSGLGPLIAATYMQVEEGQATMSIASTSEVVSSTLVAAGATGTSTSMIATGTGQSSGAGRRGTGVMVMSVIGMVGVVVGLVA</sequence>
<dbReference type="CDD" id="cd00866">
    <property type="entry name" value="PEBP_euk"/>
    <property type="match status" value="1"/>
</dbReference>
<dbReference type="STRING" id="703135.A0A2A9NX88"/>
<feature type="chain" id="PRO_5012179750" description="PEBP-like protein" evidence="2">
    <location>
        <begin position="20"/>
        <end position="271"/>
    </location>
</feature>
<evidence type="ECO:0000256" key="2">
    <source>
        <dbReference type="SAM" id="SignalP"/>
    </source>
</evidence>
<dbReference type="InterPro" id="IPR036610">
    <property type="entry name" value="PEBP-like_sf"/>
</dbReference>
<keyword evidence="1" id="KW-0812">Transmembrane</keyword>
<evidence type="ECO:0000313" key="3">
    <source>
        <dbReference type="EMBL" id="PFH52352.1"/>
    </source>
</evidence>
<protein>
    <recommendedName>
        <fullName evidence="5">PEBP-like protein</fullName>
    </recommendedName>
</protein>